<evidence type="ECO:0000259" key="3">
    <source>
        <dbReference type="PROSITE" id="PS50943"/>
    </source>
</evidence>
<dbReference type="SUPFAM" id="SSF47413">
    <property type="entry name" value="lambda repressor-like DNA-binding domains"/>
    <property type="match status" value="1"/>
</dbReference>
<dbReference type="InterPro" id="IPR010982">
    <property type="entry name" value="Lambda_DNA-bd_dom_sf"/>
</dbReference>
<dbReference type="CDD" id="cd00093">
    <property type="entry name" value="HTH_XRE"/>
    <property type="match status" value="1"/>
</dbReference>
<evidence type="ECO:0000313" key="5">
    <source>
        <dbReference type="Proteomes" id="UP000051733"/>
    </source>
</evidence>
<feature type="transmembrane region" description="Helical" evidence="2">
    <location>
        <begin position="84"/>
        <end position="101"/>
    </location>
</feature>
<dbReference type="InterPro" id="IPR001387">
    <property type="entry name" value="Cro/C1-type_HTH"/>
</dbReference>
<dbReference type="EMBL" id="AYYY01000061">
    <property type="protein sequence ID" value="KRM60869.1"/>
    <property type="molecule type" value="Genomic_DNA"/>
</dbReference>
<evidence type="ECO:0000313" key="4">
    <source>
        <dbReference type="EMBL" id="KRM60869.1"/>
    </source>
</evidence>
<dbReference type="Pfam" id="PF01381">
    <property type="entry name" value="HTH_3"/>
    <property type="match status" value="1"/>
</dbReference>
<keyword evidence="5" id="KW-1185">Reference proteome</keyword>
<dbReference type="OrthoDB" id="9805856at2"/>
<dbReference type="PANTHER" id="PTHR46558:SF13">
    <property type="entry name" value="HTH-TYPE TRANSCRIPTIONAL REGULATOR IMMR"/>
    <property type="match status" value="1"/>
</dbReference>
<proteinExistence type="predicted"/>
<evidence type="ECO:0000256" key="2">
    <source>
        <dbReference type="SAM" id="Phobius"/>
    </source>
</evidence>
<dbReference type="AlphaFoldDB" id="A0A0R2A340"/>
<protein>
    <recommendedName>
        <fullName evidence="3">HTH cro/C1-type domain-containing protein</fullName>
    </recommendedName>
</protein>
<dbReference type="STRING" id="1423813.FC26_GL000358"/>
<keyword evidence="1" id="KW-0238">DNA-binding</keyword>
<organism evidence="4 5">
    <name type="scientific">Paucilactobacillus vaccinostercus DSM 20634</name>
    <dbReference type="NCBI Taxonomy" id="1423813"/>
    <lineage>
        <taxon>Bacteria</taxon>
        <taxon>Bacillati</taxon>
        <taxon>Bacillota</taxon>
        <taxon>Bacilli</taxon>
        <taxon>Lactobacillales</taxon>
        <taxon>Lactobacillaceae</taxon>
        <taxon>Paucilactobacillus</taxon>
    </lineage>
</organism>
<accession>A0A0R2A340</accession>
<feature type="transmembrane region" description="Helical" evidence="2">
    <location>
        <begin position="148"/>
        <end position="166"/>
    </location>
</feature>
<dbReference type="PANTHER" id="PTHR46558">
    <property type="entry name" value="TRACRIPTIONAL REGULATORY PROTEIN-RELATED-RELATED"/>
    <property type="match status" value="1"/>
</dbReference>
<feature type="transmembrane region" description="Helical" evidence="2">
    <location>
        <begin position="107"/>
        <end position="127"/>
    </location>
</feature>
<comment type="caution">
    <text evidence="4">The sequence shown here is derived from an EMBL/GenBank/DDBJ whole genome shotgun (WGS) entry which is preliminary data.</text>
</comment>
<name>A0A0R2A340_9LACO</name>
<feature type="transmembrane region" description="Helical" evidence="2">
    <location>
        <begin position="172"/>
        <end position="193"/>
    </location>
</feature>
<dbReference type="Gene3D" id="1.10.260.40">
    <property type="entry name" value="lambda repressor-like DNA-binding domains"/>
    <property type="match status" value="1"/>
</dbReference>
<dbReference type="PROSITE" id="PS50943">
    <property type="entry name" value="HTH_CROC1"/>
    <property type="match status" value="1"/>
</dbReference>
<dbReference type="GO" id="GO:0003677">
    <property type="term" value="F:DNA binding"/>
    <property type="evidence" value="ECO:0007669"/>
    <property type="project" value="UniProtKB-KW"/>
</dbReference>
<keyword evidence="2" id="KW-0812">Transmembrane</keyword>
<dbReference type="Proteomes" id="UP000051733">
    <property type="component" value="Unassembled WGS sequence"/>
</dbReference>
<gene>
    <name evidence="4" type="ORF">FC26_GL000358</name>
</gene>
<dbReference type="PATRIC" id="fig|1423813.3.peg.365"/>
<evidence type="ECO:0000256" key="1">
    <source>
        <dbReference type="ARBA" id="ARBA00023125"/>
    </source>
</evidence>
<sequence>MNIGAQLQQARRAHQLTQQDVATAIHVTRQTISNWETSRSLPDIDSLMHLSTVYHVSLDQLLRSEDIMNQLHAQEKAQRQARRLYRINLLLDGILIIAWMAQKFGHGSGLSGTTLLIVLLIVNLVTLKDARQRNWHVNQHRFSLTPHQSLLITAIAALLVGIWVLLTMHLSFYAVGYATGNSVIVALFIWGLLPTKLVTEHNTH</sequence>
<keyword evidence="2" id="KW-0472">Membrane</keyword>
<feature type="domain" description="HTH cro/C1-type" evidence="3">
    <location>
        <begin position="7"/>
        <end position="61"/>
    </location>
</feature>
<dbReference type="RefSeq" id="WP_057780174.1">
    <property type="nucleotide sequence ID" value="NZ_AYYY01000061.1"/>
</dbReference>
<keyword evidence="2" id="KW-1133">Transmembrane helix</keyword>
<reference evidence="4 5" key="1">
    <citation type="journal article" date="2015" name="Genome Announc.">
        <title>Expanding the biotechnology potential of lactobacilli through comparative genomics of 213 strains and associated genera.</title>
        <authorList>
            <person name="Sun Z."/>
            <person name="Harris H.M."/>
            <person name="McCann A."/>
            <person name="Guo C."/>
            <person name="Argimon S."/>
            <person name="Zhang W."/>
            <person name="Yang X."/>
            <person name="Jeffery I.B."/>
            <person name="Cooney J.C."/>
            <person name="Kagawa T.F."/>
            <person name="Liu W."/>
            <person name="Song Y."/>
            <person name="Salvetti E."/>
            <person name="Wrobel A."/>
            <person name="Rasinkangas P."/>
            <person name="Parkhill J."/>
            <person name="Rea M.C."/>
            <person name="O'Sullivan O."/>
            <person name="Ritari J."/>
            <person name="Douillard F.P."/>
            <person name="Paul Ross R."/>
            <person name="Yang R."/>
            <person name="Briner A.E."/>
            <person name="Felis G.E."/>
            <person name="de Vos W.M."/>
            <person name="Barrangou R."/>
            <person name="Klaenhammer T.R."/>
            <person name="Caufield P.W."/>
            <person name="Cui Y."/>
            <person name="Zhang H."/>
            <person name="O'Toole P.W."/>
        </authorList>
    </citation>
    <scope>NUCLEOTIDE SEQUENCE [LARGE SCALE GENOMIC DNA]</scope>
    <source>
        <strain evidence="4 5">DSM 20634</strain>
    </source>
</reference>
<dbReference type="SMART" id="SM00530">
    <property type="entry name" value="HTH_XRE"/>
    <property type="match status" value="1"/>
</dbReference>